<feature type="coiled-coil region" evidence="1">
    <location>
        <begin position="4"/>
        <end position="45"/>
    </location>
</feature>
<comment type="caution">
    <text evidence="2">The sequence shown here is derived from an EMBL/GenBank/DDBJ whole genome shotgun (WGS) entry which is preliminary data.</text>
</comment>
<dbReference type="Proteomes" id="UP001501047">
    <property type="component" value="Unassembled WGS sequence"/>
</dbReference>
<accession>A0ABN1KPL5</accession>
<organism evidence="2 3">
    <name type="scientific">Clostridium subterminale</name>
    <dbReference type="NCBI Taxonomy" id="1550"/>
    <lineage>
        <taxon>Bacteria</taxon>
        <taxon>Bacillati</taxon>
        <taxon>Bacillota</taxon>
        <taxon>Clostridia</taxon>
        <taxon>Eubacteriales</taxon>
        <taxon>Clostridiaceae</taxon>
        <taxon>Clostridium</taxon>
    </lineage>
</organism>
<protein>
    <recommendedName>
        <fullName evidence="4">Transposase TnpC homeodomain domain-containing protein</fullName>
    </recommendedName>
</protein>
<name>A0ABN1KPL5_CLOSU</name>
<keyword evidence="3" id="KW-1185">Reference proteome</keyword>
<sequence>MQCLDEKNQLIKELENQNRKLQDKVESLEHNVQILTQAVLQAAKQRFGASTEKTPVISGQCFIFGELIDEKLKETDNKVIDIKGL</sequence>
<reference evidence="2 3" key="1">
    <citation type="journal article" date="2019" name="Int. J. Syst. Evol. Microbiol.">
        <title>The Global Catalogue of Microorganisms (GCM) 10K type strain sequencing project: providing services to taxonomists for standard genome sequencing and annotation.</title>
        <authorList>
            <consortium name="The Broad Institute Genomics Platform"/>
            <consortium name="The Broad Institute Genome Sequencing Center for Infectious Disease"/>
            <person name="Wu L."/>
            <person name="Ma J."/>
        </authorList>
    </citation>
    <scope>NUCLEOTIDE SEQUENCE [LARGE SCALE GENOMIC DNA]</scope>
    <source>
        <strain evidence="2 3">JCM 1417</strain>
    </source>
</reference>
<evidence type="ECO:0008006" key="4">
    <source>
        <dbReference type="Google" id="ProtNLM"/>
    </source>
</evidence>
<dbReference type="EMBL" id="BAAACI010000006">
    <property type="protein sequence ID" value="GAA0772379.1"/>
    <property type="molecule type" value="Genomic_DNA"/>
</dbReference>
<keyword evidence="1" id="KW-0175">Coiled coil</keyword>
<proteinExistence type="predicted"/>
<gene>
    <name evidence="2" type="ORF">GCM10008908_18500</name>
</gene>
<dbReference type="RefSeq" id="WP_343825766.1">
    <property type="nucleotide sequence ID" value="NZ_BAAACI010000006.1"/>
</dbReference>
<evidence type="ECO:0000256" key="1">
    <source>
        <dbReference type="SAM" id="Coils"/>
    </source>
</evidence>
<evidence type="ECO:0000313" key="2">
    <source>
        <dbReference type="EMBL" id="GAA0772379.1"/>
    </source>
</evidence>
<evidence type="ECO:0000313" key="3">
    <source>
        <dbReference type="Proteomes" id="UP001501047"/>
    </source>
</evidence>